<keyword evidence="1" id="KW-0175">Coiled coil</keyword>
<protein>
    <submittedName>
        <fullName evidence="2">Uncharacterized protein</fullName>
    </submittedName>
</protein>
<dbReference type="RefSeq" id="WP_209525119.1">
    <property type="nucleotide sequence ID" value="NZ_JAEEGA010000002.1"/>
</dbReference>
<keyword evidence="3" id="KW-1185">Reference proteome</keyword>
<comment type="caution">
    <text evidence="2">The sequence shown here is derived from an EMBL/GenBank/DDBJ whole genome shotgun (WGS) entry which is preliminary data.</text>
</comment>
<evidence type="ECO:0000313" key="2">
    <source>
        <dbReference type="EMBL" id="MBP1040227.1"/>
    </source>
</evidence>
<evidence type="ECO:0000313" key="3">
    <source>
        <dbReference type="Proteomes" id="UP000674938"/>
    </source>
</evidence>
<proteinExistence type="predicted"/>
<dbReference type="AlphaFoldDB" id="A0A940SQY6"/>
<evidence type="ECO:0000256" key="1">
    <source>
        <dbReference type="SAM" id="Coils"/>
    </source>
</evidence>
<sequence>MSEDISQLAAELKETMVEIMKVFEKELTAKNQQLARAEQQLLAQQQLTIQANDRLRQLEKGCGYQVSKVKKSSKR</sequence>
<feature type="coiled-coil region" evidence="1">
    <location>
        <begin position="20"/>
        <end position="47"/>
    </location>
</feature>
<dbReference type="Proteomes" id="UP000674938">
    <property type="component" value="Unassembled WGS sequence"/>
</dbReference>
<reference evidence="2" key="1">
    <citation type="submission" date="2020-12" db="EMBL/GenBank/DDBJ databases">
        <title>Vagococcus allomyrinae sp. nov. and Enterococcus lavae sp. nov., isolated from the larvae of Allomyrina dichotoma.</title>
        <authorList>
            <person name="Lee S.D."/>
        </authorList>
    </citation>
    <scope>NUCLEOTIDE SEQUENCE</scope>
    <source>
        <strain evidence="2">BWB3-3</strain>
    </source>
</reference>
<name>A0A940SQY6_9ENTE</name>
<dbReference type="EMBL" id="JAEEGA010000002">
    <property type="protein sequence ID" value="MBP1040227.1"/>
    <property type="molecule type" value="Genomic_DNA"/>
</dbReference>
<organism evidence="2 3">
    <name type="scientific">Vagococcus allomyrinae</name>
    <dbReference type="NCBI Taxonomy" id="2794353"/>
    <lineage>
        <taxon>Bacteria</taxon>
        <taxon>Bacillati</taxon>
        <taxon>Bacillota</taxon>
        <taxon>Bacilli</taxon>
        <taxon>Lactobacillales</taxon>
        <taxon>Enterococcaceae</taxon>
        <taxon>Vagococcus</taxon>
    </lineage>
</organism>
<accession>A0A940SQY6</accession>
<gene>
    <name evidence="2" type="ORF">I6N95_04290</name>
</gene>